<evidence type="ECO:0000256" key="1">
    <source>
        <dbReference type="SAM" id="SignalP"/>
    </source>
</evidence>
<reference evidence="2 3" key="1">
    <citation type="submission" date="2019-09" db="EMBL/GenBank/DDBJ databases">
        <title>Genome sequencing of strain KACC 19322.</title>
        <authorList>
            <person name="Heo J."/>
            <person name="Kim S.-J."/>
            <person name="Kim J.-S."/>
            <person name="Hong S.-B."/>
            <person name="Kwon S.-W."/>
        </authorList>
    </citation>
    <scope>NUCLEOTIDE SEQUENCE [LARGE SCALE GENOMIC DNA]</scope>
    <source>
        <strain evidence="2 3">KACC 19322</strain>
    </source>
</reference>
<dbReference type="PROSITE" id="PS51257">
    <property type="entry name" value="PROKAR_LIPOPROTEIN"/>
    <property type="match status" value="1"/>
</dbReference>
<dbReference type="OrthoDB" id="3267550at2"/>
<dbReference type="Proteomes" id="UP000322159">
    <property type="component" value="Chromosome"/>
</dbReference>
<proteinExistence type="predicted"/>
<dbReference type="EMBL" id="CP043504">
    <property type="protein sequence ID" value="QEO09365.1"/>
    <property type="molecule type" value="Genomic_DNA"/>
</dbReference>
<feature type="chain" id="PRO_5038755356" description="DUF1425 domain-containing protein" evidence="1">
    <location>
        <begin position="26"/>
        <end position="152"/>
    </location>
</feature>
<dbReference type="RefSeq" id="WP_149324789.1">
    <property type="nucleotide sequence ID" value="NZ_CP043504.1"/>
</dbReference>
<name>A0A5C1Y816_9MICO</name>
<dbReference type="AlphaFoldDB" id="A0A5C1Y816"/>
<protein>
    <recommendedName>
        <fullName evidence="4">DUF1425 domain-containing protein</fullName>
    </recommendedName>
</protein>
<evidence type="ECO:0000313" key="3">
    <source>
        <dbReference type="Proteomes" id="UP000322159"/>
    </source>
</evidence>
<dbReference type="KEGG" id="lyk:FLP23_04650"/>
<keyword evidence="1" id="KW-0732">Signal</keyword>
<keyword evidence="3" id="KW-1185">Reference proteome</keyword>
<feature type="signal peptide" evidence="1">
    <location>
        <begin position="1"/>
        <end position="25"/>
    </location>
</feature>
<gene>
    <name evidence="2" type="ORF">FLP23_04650</name>
</gene>
<sequence length="152" mass="15821">MRARAVAAIALSGALAIGLSGCNFVMEPETNQPYDPSDGVSLDLGDLALRNVLIVTEDGETGELLGTAVNTTDAAIPFTIQWRSGGEYHEVKLRAAAGGSTDFGWGDGDTVEFENLDTPAGGLLDAVVHIADDQAALQIPVLDASFPGYDEN</sequence>
<evidence type="ECO:0008006" key="4">
    <source>
        <dbReference type="Google" id="ProtNLM"/>
    </source>
</evidence>
<accession>A0A5C1Y816</accession>
<organism evidence="2 3">
    <name type="scientific">Protaetiibacter larvae</name>
    <dbReference type="NCBI Taxonomy" id="2592654"/>
    <lineage>
        <taxon>Bacteria</taxon>
        <taxon>Bacillati</taxon>
        <taxon>Actinomycetota</taxon>
        <taxon>Actinomycetes</taxon>
        <taxon>Micrococcales</taxon>
        <taxon>Microbacteriaceae</taxon>
        <taxon>Protaetiibacter</taxon>
    </lineage>
</organism>
<evidence type="ECO:0000313" key="2">
    <source>
        <dbReference type="EMBL" id="QEO09365.1"/>
    </source>
</evidence>